<dbReference type="AlphaFoldDB" id="A0A7W9C3D5"/>
<name>A0A7W9C3D5_9CAUL</name>
<accession>A0A7W9C3D5</accession>
<comment type="caution">
    <text evidence="2">The sequence shown here is derived from an EMBL/GenBank/DDBJ whole genome shotgun (WGS) entry which is preliminary data.</text>
</comment>
<evidence type="ECO:0000313" key="3">
    <source>
        <dbReference type="Proteomes" id="UP000527324"/>
    </source>
</evidence>
<evidence type="ECO:0000313" key="2">
    <source>
        <dbReference type="EMBL" id="MBB5738375.1"/>
    </source>
</evidence>
<dbReference type="EMBL" id="JACHOQ010000001">
    <property type="protein sequence ID" value="MBB5738375.1"/>
    <property type="molecule type" value="Genomic_DNA"/>
</dbReference>
<reference evidence="2 3" key="1">
    <citation type="submission" date="2020-08" db="EMBL/GenBank/DDBJ databases">
        <title>Genomic Encyclopedia of Type Strains, Phase IV (KMG-IV): sequencing the most valuable type-strain genomes for metagenomic binning, comparative biology and taxonomic classification.</title>
        <authorList>
            <person name="Goeker M."/>
        </authorList>
    </citation>
    <scope>NUCLEOTIDE SEQUENCE [LARGE SCALE GENOMIC DNA]</scope>
    <source>
        <strain evidence="2 3">DSM 4731</strain>
    </source>
</reference>
<dbReference type="Proteomes" id="UP000527324">
    <property type="component" value="Unassembled WGS sequence"/>
</dbReference>
<dbReference type="RefSeq" id="WP_183214772.1">
    <property type="nucleotide sequence ID" value="NZ_CAJFZW010000006.1"/>
</dbReference>
<protein>
    <submittedName>
        <fullName evidence="2">Uncharacterized protein</fullName>
    </submittedName>
</protein>
<proteinExistence type="predicted"/>
<gene>
    <name evidence="2" type="ORF">GGQ93_000066</name>
</gene>
<feature type="compositionally biased region" description="Low complexity" evidence="1">
    <location>
        <begin position="55"/>
        <end position="66"/>
    </location>
</feature>
<sequence length="86" mass="8958">MTPLADMIPTMTDADLTTLRANAARLVEHGASTQVMAASDILPVIDDELARRAALPKPAKAPPAKRAAPKKKLPPVTGHQTALPSG</sequence>
<evidence type="ECO:0000256" key="1">
    <source>
        <dbReference type="SAM" id="MobiDB-lite"/>
    </source>
</evidence>
<organism evidence="2 3">
    <name type="scientific">Brevundimonas aurantiaca</name>
    <dbReference type="NCBI Taxonomy" id="74316"/>
    <lineage>
        <taxon>Bacteria</taxon>
        <taxon>Pseudomonadati</taxon>
        <taxon>Pseudomonadota</taxon>
        <taxon>Alphaproteobacteria</taxon>
        <taxon>Caulobacterales</taxon>
        <taxon>Caulobacteraceae</taxon>
        <taxon>Brevundimonas</taxon>
    </lineage>
</organism>
<feature type="region of interest" description="Disordered" evidence="1">
    <location>
        <begin position="55"/>
        <end position="86"/>
    </location>
</feature>
<keyword evidence="3" id="KW-1185">Reference proteome</keyword>